<dbReference type="Proteomes" id="UP000251960">
    <property type="component" value="Chromosome 10"/>
</dbReference>
<feature type="compositionally biased region" description="Low complexity" evidence="1">
    <location>
        <begin position="29"/>
        <end position="47"/>
    </location>
</feature>
<accession>A0A3L6GBQ7</accession>
<protein>
    <submittedName>
        <fullName evidence="2">Uncharacterized protein</fullName>
    </submittedName>
</protein>
<feature type="region of interest" description="Disordered" evidence="1">
    <location>
        <begin position="1"/>
        <end position="135"/>
    </location>
</feature>
<dbReference type="ExpressionAtlas" id="A0A3L6GBQ7">
    <property type="expression patterns" value="baseline and differential"/>
</dbReference>
<organism evidence="2">
    <name type="scientific">Zea mays</name>
    <name type="common">Maize</name>
    <dbReference type="NCBI Taxonomy" id="4577"/>
    <lineage>
        <taxon>Eukaryota</taxon>
        <taxon>Viridiplantae</taxon>
        <taxon>Streptophyta</taxon>
        <taxon>Embryophyta</taxon>
        <taxon>Tracheophyta</taxon>
        <taxon>Spermatophyta</taxon>
        <taxon>Magnoliopsida</taxon>
        <taxon>Liliopsida</taxon>
        <taxon>Poales</taxon>
        <taxon>Poaceae</taxon>
        <taxon>PACMAD clade</taxon>
        <taxon>Panicoideae</taxon>
        <taxon>Andropogonodae</taxon>
        <taxon>Andropogoneae</taxon>
        <taxon>Tripsacinae</taxon>
        <taxon>Zea</taxon>
    </lineage>
</organism>
<dbReference type="AlphaFoldDB" id="A0A3L6GBQ7"/>
<name>A0A3L6GBQ7_MAIZE</name>
<sequence length="259" mass="27943">MTSVGTGRKPNTSRPKPPTKARTRRGRPARSPAASSLSLIHPQSPAGQRPPPARRRLWPEDRRYMGQALRRASGRVKPPPAPSPPARQPHPPPPPPQASPAPAGGATQDRLDGLSGDGINDADITAPTEHGHGVLEERDPSYDEMLKHMVGRITTKPGGKPEMGEASVVQRYNRPLPKVRTSKAEPGQGGGRQLPSGALNVQHIQEIIRLYQGKSTNHQGPMSVDDIASRFGVEASAVQNIVRFVSLPQDEGVEKKEEH</sequence>
<feature type="compositionally biased region" description="Pro residues" evidence="1">
    <location>
        <begin position="77"/>
        <end position="99"/>
    </location>
</feature>
<evidence type="ECO:0000313" key="2">
    <source>
        <dbReference type="EMBL" id="PWZ45987.1"/>
    </source>
</evidence>
<reference evidence="2" key="1">
    <citation type="journal article" date="2018" name="Nat. Genet.">
        <title>Extensive intraspecific gene order and gene structural variations between Mo17 and other maize genomes.</title>
        <authorList>
            <person name="Sun S."/>
            <person name="Zhou Y."/>
            <person name="Chen J."/>
            <person name="Shi J."/>
            <person name="Zhao H."/>
            <person name="Zhao H."/>
            <person name="Song W."/>
            <person name="Zhang M."/>
            <person name="Cui Y."/>
            <person name="Dong X."/>
            <person name="Liu H."/>
            <person name="Ma X."/>
            <person name="Jiao Y."/>
            <person name="Wang B."/>
            <person name="Wei X."/>
            <person name="Stein J.C."/>
            <person name="Glaubitz J.C."/>
            <person name="Lu F."/>
            <person name="Yu G."/>
            <person name="Liang C."/>
            <person name="Fengler K."/>
            <person name="Li B."/>
            <person name="Rafalski A."/>
            <person name="Schnable P.S."/>
            <person name="Ware D.H."/>
            <person name="Buckler E.S."/>
            <person name="Lai J."/>
        </authorList>
    </citation>
    <scope>NUCLEOTIDE SEQUENCE [LARGE SCALE GENOMIC DNA]</scope>
    <source>
        <tissue evidence="2">Seedling</tissue>
    </source>
</reference>
<feature type="compositionally biased region" description="Basic residues" evidence="1">
    <location>
        <begin position="17"/>
        <end position="28"/>
    </location>
</feature>
<dbReference type="PANTHER" id="PTHR36759:SF1">
    <property type="entry name" value="DYNEIN BETA CHAIN, CILIARY PROTEIN"/>
    <property type="match status" value="1"/>
</dbReference>
<dbReference type="PANTHER" id="PTHR36759">
    <property type="entry name" value="DYNEIN BETA CHAIN, CILIARY PROTEIN"/>
    <property type="match status" value="1"/>
</dbReference>
<proteinExistence type="predicted"/>
<gene>
    <name evidence="2" type="ORF">Zm00014a_014741</name>
</gene>
<dbReference type="EMBL" id="NCVQ01000002">
    <property type="protein sequence ID" value="PWZ45987.1"/>
    <property type="molecule type" value="Genomic_DNA"/>
</dbReference>
<evidence type="ECO:0000256" key="1">
    <source>
        <dbReference type="SAM" id="MobiDB-lite"/>
    </source>
</evidence>
<comment type="caution">
    <text evidence="2">The sequence shown here is derived from an EMBL/GenBank/DDBJ whole genome shotgun (WGS) entry which is preliminary data.</text>
</comment>